<dbReference type="AlphaFoldDB" id="A0A9P1BRE5"/>
<feature type="compositionally biased region" description="Low complexity" evidence="1">
    <location>
        <begin position="633"/>
        <end position="647"/>
    </location>
</feature>
<comment type="caution">
    <text evidence="2">The sequence shown here is derived from an EMBL/GenBank/DDBJ whole genome shotgun (WGS) entry which is preliminary data.</text>
</comment>
<feature type="compositionally biased region" description="Low complexity" evidence="1">
    <location>
        <begin position="234"/>
        <end position="245"/>
    </location>
</feature>
<evidence type="ECO:0000313" key="3">
    <source>
        <dbReference type="EMBL" id="CAL4765264.1"/>
    </source>
</evidence>
<accession>A0A9P1BRE5</accession>
<dbReference type="Proteomes" id="UP001152797">
    <property type="component" value="Unassembled WGS sequence"/>
</dbReference>
<evidence type="ECO:0000313" key="4">
    <source>
        <dbReference type="Proteomes" id="UP001152797"/>
    </source>
</evidence>
<organism evidence="2">
    <name type="scientific">Cladocopium goreaui</name>
    <dbReference type="NCBI Taxonomy" id="2562237"/>
    <lineage>
        <taxon>Eukaryota</taxon>
        <taxon>Sar</taxon>
        <taxon>Alveolata</taxon>
        <taxon>Dinophyceae</taxon>
        <taxon>Suessiales</taxon>
        <taxon>Symbiodiniaceae</taxon>
        <taxon>Cladocopium</taxon>
    </lineage>
</organism>
<name>A0A9P1BRE5_9DINO</name>
<gene>
    <name evidence="2" type="ORF">C1SCF055_LOCUS6048</name>
</gene>
<reference evidence="2" key="1">
    <citation type="submission" date="2022-10" db="EMBL/GenBank/DDBJ databases">
        <authorList>
            <person name="Chen Y."/>
            <person name="Dougan E. K."/>
            <person name="Chan C."/>
            <person name="Rhodes N."/>
            <person name="Thang M."/>
        </authorList>
    </citation>
    <scope>NUCLEOTIDE SEQUENCE</scope>
</reference>
<keyword evidence="4" id="KW-1185">Reference proteome</keyword>
<dbReference type="EMBL" id="CAMXCT010000378">
    <property type="protein sequence ID" value="CAI3977952.1"/>
    <property type="molecule type" value="Genomic_DNA"/>
</dbReference>
<proteinExistence type="predicted"/>
<feature type="compositionally biased region" description="Basic and acidic residues" evidence="1">
    <location>
        <begin position="884"/>
        <end position="896"/>
    </location>
</feature>
<evidence type="ECO:0000256" key="1">
    <source>
        <dbReference type="SAM" id="MobiDB-lite"/>
    </source>
</evidence>
<feature type="compositionally biased region" description="Low complexity" evidence="1">
    <location>
        <begin position="762"/>
        <end position="779"/>
    </location>
</feature>
<dbReference type="EMBL" id="CAMXCT020000378">
    <property type="protein sequence ID" value="CAL1131327.1"/>
    <property type="molecule type" value="Genomic_DNA"/>
</dbReference>
<reference evidence="3 4" key="2">
    <citation type="submission" date="2024-05" db="EMBL/GenBank/DDBJ databases">
        <authorList>
            <person name="Chen Y."/>
            <person name="Shah S."/>
            <person name="Dougan E. K."/>
            <person name="Thang M."/>
            <person name="Chan C."/>
        </authorList>
    </citation>
    <scope>NUCLEOTIDE SEQUENCE [LARGE SCALE GENOMIC DNA]</scope>
</reference>
<protein>
    <submittedName>
        <fullName evidence="3">EF-hand domain-containing protein</fullName>
    </submittedName>
</protein>
<feature type="region of interest" description="Disordered" evidence="1">
    <location>
        <begin position="149"/>
        <end position="288"/>
    </location>
</feature>
<feature type="region of interest" description="Disordered" evidence="1">
    <location>
        <begin position="817"/>
        <end position="876"/>
    </location>
</feature>
<feature type="compositionally biased region" description="Pro residues" evidence="1">
    <location>
        <begin position="265"/>
        <end position="282"/>
    </location>
</feature>
<feature type="compositionally biased region" description="Acidic residues" evidence="1">
    <location>
        <begin position="224"/>
        <end position="233"/>
    </location>
</feature>
<feature type="compositionally biased region" description="Polar residues" evidence="1">
    <location>
        <begin position="780"/>
        <end position="790"/>
    </location>
</feature>
<feature type="compositionally biased region" description="Basic and acidic residues" evidence="1">
    <location>
        <begin position="834"/>
        <end position="845"/>
    </location>
</feature>
<evidence type="ECO:0000313" key="2">
    <source>
        <dbReference type="EMBL" id="CAI3977952.1"/>
    </source>
</evidence>
<feature type="region of interest" description="Disordered" evidence="1">
    <location>
        <begin position="613"/>
        <end position="793"/>
    </location>
</feature>
<sequence length="919" mass="97862">MNVLLAYQTQQLTIEMPNVQLESARAKAQGAKIWGQGAGQGVLAQGKAKAKGGKSGKGVAKTGAAGKGKAGGKGTTGSGPVAAQQAPPSGLRLPLATGQQEVKEGKESKEIDYGACVHCHTKFTDDSIYCRHCGVRRLETSLDWDQVDEVSQAHKDPPGSAQIGTAEQLGQDAPGTPEFPGPMEATASAPSSGPLPFEQVQPPKQRMPPPMPPPPGSTAPTAETGEEAAEEEVAVPWKVEPVKPKAAPKAKVVSKAKVAPKSPRKPVPPGAPPKAIPKPPSGTPAAPKKEVSFNCPMMDSEGGEITTVTKAVSVKELKALASESLGISEKDLRIVLDSAAGRRVLQDTTEVLDANLLSAADLVVEQPVALNVVDVKGNTSTIKADRSWSSAKLKSVVAAQSGFDEDDILLKFGRTPLPASDQPLGDFLPAGPQQELILSRPVDVSISDDAGHRWVISADRSWKLRKVQQKLMEESGFALEEQTLQHAKLNSDGKLPTLAAETELDEVVQEGAQERGVKEAREARRRQAELDAGEVMPSAPGSNFLSALPGLPLPWEQTPTQERIHPKTAQAAATEATETEQIWKYPPHSLDYTRLLSRKPQKVEFSALLVDPPWRQTQAESEGEESQGKGWEGSDASDASDGSDGSGRSPAVAKPSDKAKQLRRVPSDTSEEEEEETPARPARPARRRDSDSEDLESGDSLDSAGAPVAPGARAEESEKSEESGDELFHHQDLQTAEVGSKKSAARVEVPRIEARTSGNFGSASQRSSQRSNHSSDMSNGSEADQDSPTWGTDLGAYAETAVAWKKLKTARLQGEVPAAGSDNWNPDSSTSEHTVTKYDKQRLRDSVAPGPGTIVFVNPQDHPGIGTPGGSRSAAKRVLRRQRLQDARAGHADAWHEAASSNRIRSSIRQELQELRRPG</sequence>
<dbReference type="EMBL" id="CAMXCT030000378">
    <property type="protein sequence ID" value="CAL4765264.1"/>
    <property type="molecule type" value="Genomic_DNA"/>
</dbReference>
<dbReference type="OrthoDB" id="10363725at2759"/>
<feature type="compositionally biased region" description="Basic and acidic residues" evidence="1">
    <location>
        <begin position="713"/>
        <end position="732"/>
    </location>
</feature>
<feature type="compositionally biased region" description="Pro residues" evidence="1">
    <location>
        <begin position="205"/>
        <end position="217"/>
    </location>
</feature>
<feature type="compositionally biased region" description="Polar residues" evidence="1">
    <location>
        <begin position="822"/>
        <end position="833"/>
    </location>
</feature>
<feature type="compositionally biased region" description="Gly residues" evidence="1">
    <location>
        <begin position="65"/>
        <end position="77"/>
    </location>
</feature>
<feature type="region of interest" description="Disordered" evidence="1">
    <location>
        <begin position="49"/>
        <end position="94"/>
    </location>
</feature>
<feature type="region of interest" description="Disordered" evidence="1">
    <location>
        <begin position="884"/>
        <end position="903"/>
    </location>
</feature>